<evidence type="ECO:0000313" key="2">
    <source>
        <dbReference type="EMBL" id="OHF03100.1"/>
    </source>
</evidence>
<feature type="region of interest" description="Disordered" evidence="1">
    <location>
        <begin position="154"/>
        <end position="173"/>
    </location>
</feature>
<gene>
    <name evidence="2" type="ORF">CORC01_01484</name>
</gene>
<organism evidence="2 3">
    <name type="scientific">Colletotrichum orchidophilum</name>
    <dbReference type="NCBI Taxonomy" id="1209926"/>
    <lineage>
        <taxon>Eukaryota</taxon>
        <taxon>Fungi</taxon>
        <taxon>Dikarya</taxon>
        <taxon>Ascomycota</taxon>
        <taxon>Pezizomycotina</taxon>
        <taxon>Sordariomycetes</taxon>
        <taxon>Hypocreomycetidae</taxon>
        <taxon>Glomerellales</taxon>
        <taxon>Glomerellaceae</taxon>
        <taxon>Colletotrichum</taxon>
    </lineage>
</organism>
<protein>
    <submittedName>
        <fullName evidence="2">Uncharacterized protein</fullName>
    </submittedName>
</protein>
<dbReference type="Proteomes" id="UP000176998">
    <property type="component" value="Unassembled WGS sequence"/>
</dbReference>
<feature type="compositionally biased region" description="Low complexity" evidence="1">
    <location>
        <begin position="39"/>
        <end position="49"/>
    </location>
</feature>
<dbReference type="GeneID" id="34554649"/>
<keyword evidence="3" id="KW-1185">Reference proteome</keyword>
<accession>A0A1G4BNS0</accession>
<proteinExistence type="predicted"/>
<reference evidence="2 3" key="1">
    <citation type="submission" date="2016-09" db="EMBL/GenBank/DDBJ databases">
        <authorList>
            <person name="Capua I."/>
            <person name="De Benedictis P."/>
            <person name="Joannis T."/>
            <person name="Lombin L.H."/>
            <person name="Cattoli G."/>
        </authorList>
    </citation>
    <scope>NUCLEOTIDE SEQUENCE [LARGE SCALE GENOMIC DNA]</scope>
    <source>
        <strain evidence="2 3">IMI 309357</strain>
    </source>
</reference>
<evidence type="ECO:0000313" key="3">
    <source>
        <dbReference type="Proteomes" id="UP000176998"/>
    </source>
</evidence>
<dbReference type="EMBL" id="MJBS01000008">
    <property type="protein sequence ID" value="OHF03100.1"/>
    <property type="molecule type" value="Genomic_DNA"/>
</dbReference>
<feature type="region of interest" description="Disordered" evidence="1">
    <location>
        <begin position="1"/>
        <end position="52"/>
    </location>
</feature>
<name>A0A1G4BNS0_9PEZI</name>
<comment type="caution">
    <text evidence="2">The sequence shown here is derived from an EMBL/GenBank/DDBJ whole genome shotgun (WGS) entry which is preliminary data.</text>
</comment>
<sequence length="282" mass="30627">MGQERGGTKVDNSLPSVDGRDFAALLEAGTGSKPGTGTTGTTHSTSTRGLPPQWVKWCEDGPHVPATRLEDRGRSSLLSSLPKSAAAALQWEHYYLGTGCRRLLTSTSTSISTSVSQRLDWDKYSKPRNSSVCPGLLEDASAVWIWASNDPSLQGQEQARHGDPDSGGGQRGEWVKDWELEPTGWLIDRCPTVTTTTREDVAAKTNFLLLRLKVSQSHHHLNSTATATAAFASSFVSCSPPRYSPDECLPLLKTPQDLYPTTRRIVQHLGDEARNGGRPGMK</sequence>
<dbReference type="AlphaFoldDB" id="A0A1G4BNS0"/>
<dbReference type="RefSeq" id="XP_022480238.1">
    <property type="nucleotide sequence ID" value="XM_022613139.1"/>
</dbReference>
<evidence type="ECO:0000256" key="1">
    <source>
        <dbReference type="SAM" id="MobiDB-lite"/>
    </source>
</evidence>